<proteinExistence type="predicted"/>
<comment type="caution">
    <text evidence="1">The sequence shown here is derived from an EMBL/GenBank/DDBJ whole genome shotgun (WGS) entry which is preliminary data.</text>
</comment>
<dbReference type="EMBL" id="BMAO01029807">
    <property type="protein sequence ID" value="GFR34054.1"/>
    <property type="molecule type" value="Genomic_DNA"/>
</dbReference>
<sequence length="117" mass="13395">MALLVRKMTPIPCSDLQKMDFLLFLHAEDLGCFLDPLLMEISSEYLEGYSFALDHPLNGSDQHVVSLGFLEHRWSSGVRYLRWFQILSGISCSVNFHSHSISKIKFPTSELSFRNLS</sequence>
<gene>
    <name evidence="1" type="ORF">TNCT_181421</name>
</gene>
<dbReference type="AlphaFoldDB" id="A0A8X6J295"/>
<dbReference type="Proteomes" id="UP000887116">
    <property type="component" value="Unassembled WGS sequence"/>
</dbReference>
<name>A0A8X6J295_TRICU</name>
<evidence type="ECO:0000313" key="2">
    <source>
        <dbReference type="Proteomes" id="UP000887116"/>
    </source>
</evidence>
<keyword evidence="2" id="KW-1185">Reference proteome</keyword>
<accession>A0A8X6J295</accession>
<reference evidence="1" key="1">
    <citation type="submission" date="2020-07" db="EMBL/GenBank/DDBJ databases">
        <title>Multicomponent nature underlies the extraordinary mechanical properties of spider dragline silk.</title>
        <authorList>
            <person name="Kono N."/>
            <person name="Nakamura H."/>
            <person name="Mori M."/>
            <person name="Yoshida Y."/>
            <person name="Ohtoshi R."/>
            <person name="Malay A.D."/>
            <person name="Moran D.A.P."/>
            <person name="Tomita M."/>
            <person name="Numata K."/>
            <person name="Arakawa K."/>
        </authorList>
    </citation>
    <scope>NUCLEOTIDE SEQUENCE</scope>
</reference>
<evidence type="ECO:0000313" key="1">
    <source>
        <dbReference type="EMBL" id="GFR34054.1"/>
    </source>
</evidence>
<organism evidence="1 2">
    <name type="scientific">Trichonephila clavata</name>
    <name type="common">Joro spider</name>
    <name type="synonym">Nephila clavata</name>
    <dbReference type="NCBI Taxonomy" id="2740835"/>
    <lineage>
        <taxon>Eukaryota</taxon>
        <taxon>Metazoa</taxon>
        <taxon>Ecdysozoa</taxon>
        <taxon>Arthropoda</taxon>
        <taxon>Chelicerata</taxon>
        <taxon>Arachnida</taxon>
        <taxon>Araneae</taxon>
        <taxon>Araneomorphae</taxon>
        <taxon>Entelegynae</taxon>
        <taxon>Araneoidea</taxon>
        <taxon>Nephilidae</taxon>
        <taxon>Trichonephila</taxon>
    </lineage>
</organism>
<protein>
    <submittedName>
        <fullName evidence="1">Uncharacterized protein</fullName>
    </submittedName>
</protein>